<organism evidence="2 3">
    <name type="scientific">Oryza sativa subsp. japonica</name>
    <name type="common">Rice</name>
    <dbReference type="NCBI Taxonomy" id="39947"/>
    <lineage>
        <taxon>Eukaryota</taxon>
        <taxon>Viridiplantae</taxon>
        <taxon>Streptophyta</taxon>
        <taxon>Embryophyta</taxon>
        <taxon>Tracheophyta</taxon>
        <taxon>Spermatophyta</taxon>
        <taxon>Magnoliopsida</taxon>
        <taxon>Liliopsida</taxon>
        <taxon>Poales</taxon>
        <taxon>Poaceae</taxon>
        <taxon>BOP clade</taxon>
        <taxon>Oryzoideae</taxon>
        <taxon>Oryzeae</taxon>
        <taxon>Oryzinae</taxon>
        <taxon>Oryza</taxon>
        <taxon>Oryza sativa</taxon>
    </lineage>
</organism>
<name>A0A0P0Y7B1_ORYSJ</name>
<proteinExistence type="predicted"/>
<protein>
    <submittedName>
        <fullName evidence="2">Os12g0170500 protein</fullName>
    </submittedName>
</protein>
<feature type="compositionally biased region" description="Basic and acidic residues" evidence="1">
    <location>
        <begin position="329"/>
        <end position="343"/>
    </location>
</feature>
<accession>A0A0P0Y7B1</accession>
<dbReference type="KEGG" id="dosa:Os12g0170500"/>
<dbReference type="Proteomes" id="UP000000763">
    <property type="component" value="Chromosome 12"/>
</dbReference>
<evidence type="ECO:0000313" key="2">
    <source>
        <dbReference type="EMBL" id="BAF29289.1"/>
    </source>
</evidence>
<evidence type="ECO:0000256" key="1">
    <source>
        <dbReference type="SAM" id="MobiDB-lite"/>
    </source>
</evidence>
<feature type="region of interest" description="Disordered" evidence="1">
    <location>
        <begin position="17"/>
        <end position="44"/>
    </location>
</feature>
<reference evidence="3" key="2">
    <citation type="journal article" date="2008" name="Nucleic Acids Res.">
        <title>The rice annotation project database (RAP-DB): 2008 update.</title>
        <authorList>
            <consortium name="The rice annotation project (RAP)"/>
        </authorList>
    </citation>
    <scope>GENOME REANNOTATION</scope>
    <source>
        <strain evidence="3">cv. Nipponbare</strain>
    </source>
</reference>
<feature type="compositionally biased region" description="Basic and acidic residues" evidence="1">
    <location>
        <begin position="17"/>
        <end position="34"/>
    </location>
</feature>
<gene>
    <name evidence="2" type="ordered locus">Os12g0170500</name>
</gene>
<dbReference type="AlphaFoldDB" id="A0A0P0Y7B1"/>
<feature type="region of interest" description="Disordered" evidence="1">
    <location>
        <begin position="320"/>
        <end position="349"/>
    </location>
</feature>
<sequence length="466" mass="50782">MITRELLGWQQHRERSIQLPESEIHGAEASRGEELIPTTGAGPDAGDPFDVKKLIAAAAAPRELRLLLLVAAATRRRRRRGRGESGGVALEEGDVGEELVLAGEAGAAGAEPAVAAAVLLVGLEVGHDGEALGAAAAADMALLAVAPLVVVLHAQDRLQRLEARVHPVPLAPGVRARVPPLRLRRLLLPLRRRRRLRQRRRALVLVAVPAHVHPQVRVALEPLAADAAEVRVRRQDLVLLQLQHLVLLLLRRRRRILPRILLVAGSADAFVHGAAVSPYLEELVVVGATHLLLLIFPVRLVITSRAGALAGGEADRLCGSGRGGGRRGGAAEERGVLERREEAAGGGDELDDEACQVGVDKLLLRRRRRRRRGAAAGHGSDDVLDLPDLLLDEGEVVQHRVRAPVHVLDANRRQQLLRRRRRHAEESVIRHERVEERIHGGQVRSLIAHRVRHLVAIHCKLLNNLA</sequence>
<evidence type="ECO:0000313" key="3">
    <source>
        <dbReference type="Proteomes" id="UP000000763"/>
    </source>
</evidence>
<dbReference type="Gramene" id="Os12t0170500-01">
    <property type="protein sequence ID" value="Os12t0170500-01"/>
    <property type="gene ID" value="Os12g0170500"/>
</dbReference>
<dbReference type="EMBL" id="AP008218">
    <property type="protein sequence ID" value="BAF29289.1"/>
    <property type="molecule type" value="Genomic_DNA"/>
</dbReference>
<reference evidence="2 3" key="1">
    <citation type="journal article" date="2005" name="Nature">
        <title>The map-based sequence of the rice genome.</title>
        <authorList>
            <consortium name="International rice genome sequencing project (IRGSP)"/>
            <person name="Matsumoto T."/>
            <person name="Wu J."/>
            <person name="Kanamori H."/>
            <person name="Katayose Y."/>
            <person name="Fujisawa M."/>
            <person name="Namiki N."/>
            <person name="Mizuno H."/>
            <person name="Yamamoto K."/>
            <person name="Antonio B.A."/>
            <person name="Baba T."/>
            <person name="Sakata K."/>
            <person name="Nagamura Y."/>
            <person name="Aoki H."/>
            <person name="Arikawa K."/>
            <person name="Arita K."/>
            <person name="Bito T."/>
            <person name="Chiden Y."/>
            <person name="Fujitsuka N."/>
            <person name="Fukunaka R."/>
            <person name="Hamada M."/>
            <person name="Harada C."/>
            <person name="Hayashi A."/>
            <person name="Hijishita S."/>
            <person name="Honda M."/>
            <person name="Hosokawa S."/>
            <person name="Ichikawa Y."/>
            <person name="Idonuma A."/>
            <person name="Iijima M."/>
            <person name="Ikeda M."/>
            <person name="Ikeno M."/>
            <person name="Ito K."/>
            <person name="Ito S."/>
            <person name="Ito T."/>
            <person name="Ito Y."/>
            <person name="Ito Y."/>
            <person name="Iwabuchi A."/>
            <person name="Kamiya K."/>
            <person name="Karasawa W."/>
            <person name="Kurita K."/>
            <person name="Katagiri S."/>
            <person name="Kikuta A."/>
            <person name="Kobayashi H."/>
            <person name="Kobayashi N."/>
            <person name="Machita K."/>
            <person name="Maehara T."/>
            <person name="Masukawa M."/>
            <person name="Mizubayashi T."/>
            <person name="Mukai Y."/>
            <person name="Nagasaki H."/>
            <person name="Nagata Y."/>
            <person name="Naito S."/>
            <person name="Nakashima M."/>
            <person name="Nakama Y."/>
            <person name="Nakamichi Y."/>
            <person name="Nakamura M."/>
            <person name="Meguro A."/>
            <person name="Negishi M."/>
            <person name="Ohta I."/>
            <person name="Ohta T."/>
            <person name="Okamoto M."/>
            <person name="Ono N."/>
            <person name="Saji S."/>
            <person name="Sakaguchi M."/>
            <person name="Sakai K."/>
            <person name="Shibata M."/>
            <person name="Shimokawa T."/>
            <person name="Song J."/>
            <person name="Takazaki Y."/>
            <person name="Terasawa K."/>
            <person name="Tsugane M."/>
            <person name="Tsuji K."/>
            <person name="Ueda S."/>
            <person name="Waki K."/>
            <person name="Yamagata H."/>
            <person name="Yamamoto M."/>
            <person name="Yamamoto S."/>
            <person name="Yamane H."/>
            <person name="Yoshiki S."/>
            <person name="Yoshihara R."/>
            <person name="Yukawa K."/>
            <person name="Zhong H."/>
            <person name="Yano M."/>
            <person name="Yuan Q."/>
            <person name="Ouyang S."/>
            <person name="Liu J."/>
            <person name="Jones K.M."/>
            <person name="Gansberger K."/>
            <person name="Moffat K."/>
            <person name="Hill J."/>
            <person name="Bera J."/>
            <person name="Fadrosh D."/>
            <person name="Jin S."/>
            <person name="Johri S."/>
            <person name="Kim M."/>
            <person name="Overton L."/>
            <person name="Reardon M."/>
            <person name="Tsitrin T."/>
            <person name="Vuong H."/>
            <person name="Weaver B."/>
            <person name="Ciecko A."/>
            <person name="Tallon L."/>
            <person name="Jackson J."/>
            <person name="Pai G."/>
            <person name="Aken S.V."/>
            <person name="Utterback T."/>
            <person name="Reidmuller S."/>
            <person name="Feldblyum T."/>
            <person name="Hsiao J."/>
            <person name="Zismann V."/>
            <person name="Iobst S."/>
            <person name="de Vazeille A.R."/>
            <person name="Buell C.R."/>
            <person name="Ying K."/>
            <person name="Li Y."/>
            <person name="Lu T."/>
            <person name="Huang Y."/>
            <person name="Zhao Q."/>
            <person name="Feng Q."/>
            <person name="Zhang L."/>
            <person name="Zhu J."/>
            <person name="Weng Q."/>
            <person name="Mu J."/>
            <person name="Lu Y."/>
            <person name="Fan D."/>
            <person name="Liu Y."/>
            <person name="Guan J."/>
            <person name="Zhang Y."/>
            <person name="Yu S."/>
            <person name="Liu X."/>
            <person name="Zhang Y."/>
            <person name="Hong G."/>
            <person name="Han B."/>
            <person name="Choisne N."/>
            <person name="Demange N."/>
            <person name="Orjeda G."/>
            <person name="Samain S."/>
            <person name="Cattolico L."/>
            <person name="Pelletier E."/>
            <person name="Couloux A."/>
            <person name="Segurens B."/>
            <person name="Wincker P."/>
            <person name="D'Hont A."/>
            <person name="Scarpelli C."/>
            <person name="Weissenbach J."/>
            <person name="Salanoubat M."/>
            <person name="Quetier F."/>
            <person name="Yu Y."/>
            <person name="Kim H.R."/>
            <person name="Rambo T."/>
            <person name="Currie J."/>
            <person name="Collura K."/>
            <person name="Luo M."/>
            <person name="Yang T."/>
            <person name="Ammiraju J.S.S."/>
            <person name="Engler F."/>
            <person name="Soderlund C."/>
            <person name="Wing R.A."/>
            <person name="Palmer L.E."/>
            <person name="de la Bastide M."/>
            <person name="Spiegel L."/>
            <person name="Nascimento L."/>
            <person name="Zutavern T."/>
            <person name="O'Shaughnessy A."/>
            <person name="Dike S."/>
            <person name="Dedhia N."/>
            <person name="Preston R."/>
            <person name="Balija V."/>
            <person name="McCombie W.R."/>
            <person name="Chow T."/>
            <person name="Chen H."/>
            <person name="Chung M."/>
            <person name="Chen C."/>
            <person name="Shaw J."/>
            <person name="Wu H."/>
            <person name="Hsiao K."/>
            <person name="Chao Y."/>
            <person name="Chu M."/>
            <person name="Cheng C."/>
            <person name="Hour A."/>
            <person name="Lee P."/>
            <person name="Lin S."/>
            <person name="Lin Y."/>
            <person name="Liou J."/>
            <person name="Liu S."/>
            <person name="Hsing Y."/>
            <person name="Raghuvanshi S."/>
            <person name="Mohanty A."/>
            <person name="Bharti A.K."/>
            <person name="Gaur A."/>
            <person name="Gupta V."/>
            <person name="Kumar D."/>
            <person name="Ravi V."/>
            <person name="Vij S."/>
            <person name="Kapur A."/>
            <person name="Khurana P."/>
            <person name="Khurana P."/>
            <person name="Khurana J.P."/>
            <person name="Tyagi A.K."/>
            <person name="Gaikwad K."/>
            <person name="Singh A."/>
            <person name="Dalal V."/>
            <person name="Srivastava S."/>
            <person name="Dixit A."/>
            <person name="Pal A.K."/>
            <person name="Ghazi I.A."/>
            <person name="Yadav M."/>
            <person name="Pandit A."/>
            <person name="Bhargava A."/>
            <person name="Sureshbabu K."/>
            <person name="Batra K."/>
            <person name="Sharma T.R."/>
            <person name="Mohapatra T."/>
            <person name="Singh N.K."/>
            <person name="Messing J."/>
            <person name="Nelson A.B."/>
            <person name="Fuks G."/>
            <person name="Kavchok S."/>
            <person name="Keizer G."/>
            <person name="Linton E."/>
            <person name="Llaca V."/>
            <person name="Song R."/>
            <person name="Tanyolac B."/>
            <person name="Young S."/>
            <person name="Ho-Il K."/>
            <person name="Hahn J.H."/>
            <person name="Sangsakoo G."/>
            <person name="Vanavichit A."/>
            <person name="de Mattos Luiz.A.T."/>
            <person name="Zimmer P.D."/>
            <person name="Malone G."/>
            <person name="Dellagostin O."/>
            <person name="de Oliveira A.C."/>
            <person name="Bevan M."/>
            <person name="Bancroft I."/>
            <person name="Minx P."/>
            <person name="Cordum H."/>
            <person name="Wilson R."/>
            <person name="Cheng Z."/>
            <person name="Jin W."/>
            <person name="Jiang J."/>
            <person name="Leong S.A."/>
            <person name="Iwama H."/>
            <person name="Gojobori T."/>
            <person name="Itoh T."/>
            <person name="Niimura Y."/>
            <person name="Fujii Y."/>
            <person name="Habara T."/>
            <person name="Sakai H."/>
            <person name="Sato Y."/>
            <person name="Wilson G."/>
            <person name="Kumar K."/>
            <person name="McCouch S."/>
            <person name="Juretic N."/>
            <person name="Hoen D."/>
            <person name="Wright S."/>
            <person name="Bruskiewich R."/>
            <person name="Bureau T."/>
            <person name="Miyao A."/>
            <person name="Hirochika H."/>
            <person name="Nishikawa T."/>
            <person name="Kadowaki K."/>
            <person name="Sugiura M."/>
            <person name="Burr B."/>
            <person name="Sasaki T."/>
        </authorList>
    </citation>
    <scope>NUCLEOTIDE SEQUENCE [LARGE SCALE GENOMIC DNA]</scope>
    <source>
        <strain evidence="3">cv. Nipponbare</strain>
    </source>
</reference>